<evidence type="ECO:0000256" key="1">
    <source>
        <dbReference type="ARBA" id="ARBA00006739"/>
    </source>
</evidence>
<organism evidence="6 7">
    <name type="scientific">Trueperella bialowiezensis</name>
    <dbReference type="NCBI Taxonomy" id="312285"/>
    <lineage>
        <taxon>Bacteria</taxon>
        <taxon>Bacillati</taxon>
        <taxon>Actinomycetota</taxon>
        <taxon>Actinomycetes</taxon>
        <taxon>Actinomycetales</taxon>
        <taxon>Actinomycetaceae</taxon>
        <taxon>Trueperella</taxon>
    </lineage>
</organism>
<dbReference type="CDD" id="cd06423">
    <property type="entry name" value="CESA_like"/>
    <property type="match status" value="1"/>
</dbReference>
<sequence length="403" mass="44093">MTWLYVLVAIPFAISAVVGMMITAGALLSQLRPRVEPATSSPNPKVSVIIPAYNEAVVLRPCLDSILECEYENLELIVVNDGSTDDTAEILAGYENRAIIINKPNGGKGSALNEGIRHATGEILVFVDADGVFTKHTIPNMLAGFRHKNVGAVCGNDQPINTHNVLTKILALMTHTGTGLARRGLALLGMLPIVAGNSGAFRASVIRQIGGLREDTLGEDLELTWRVQEAGYEVEFAPDAVVLAEVPDNLRSLWKQRVRWTRGLIQTTRLHWREFFRPSASMFHLYLPINLLLQLVQPILQLLALIGLPILVAVGIADFGDWTATLPSLWVVAGVSVTLVNIVIALILDRAWDRFAFLWVIPLLLPFSIFLSCVALAGLIAEIRGVESKWNKFERTGVRTVTA</sequence>
<evidence type="ECO:0000256" key="3">
    <source>
        <dbReference type="ARBA" id="ARBA00022679"/>
    </source>
</evidence>
<proteinExistence type="inferred from homology"/>
<dbReference type="EMBL" id="LR134476">
    <property type="protein sequence ID" value="VEI13003.1"/>
    <property type="molecule type" value="Genomic_DNA"/>
</dbReference>
<dbReference type="InterPro" id="IPR029044">
    <property type="entry name" value="Nucleotide-diphossugar_trans"/>
</dbReference>
<dbReference type="InterPro" id="IPR001173">
    <property type="entry name" value="Glyco_trans_2-like"/>
</dbReference>
<gene>
    <name evidence="6" type="primary">icaA</name>
    <name evidence="6" type="ORF">NCTC13354_00701</name>
</gene>
<keyword evidence="2 6" id="KW-0328">Glycosyltransferase</keyword>
<dbReference type="AlphaFoldDB" id="A0A3S4V6C9"/>
<feature type="transmembrane region" description="Helical" evidence="4">
    <location>
        <begin position="6"/>
        <end position="28"/>
    </location>
</feature>
<dbReference type="KEGG" id="tbw:NCTC13354_00701"/>
<reference evidence="6 7" key="1">
    <citation type="submission" date="2018-12" db="EMBL/GenBank/DDBJ databases">
        <authorList>
            <consortium name="Pathogen Informatics"/>
        </authorList>
    </citation>
    <scope>NUCLEOTIDE SEQUENCE [LARGE SCALE GENOMIC DNA]</scope>
    <source>
        <strain evidence="6 7">NCTC13354</strain>
    </source>
</reference>
<name>A0A3S4V6C9_9ACTO</name>
<dbReference type="OrthoDB" id="3192791at2"/>
<evidence type="ECO:0000256" key="2">
    <source>
        <dbReference type="ARBA" id="ARBA00022676"/>
    </source>
</evidence>
<accession>A0A3S4V6C9</accession>
<feature type="domain" description="Glycosyltransferase 2-like" evidence="5">
    <location>
        <begin position="47"/>
        <end position="207"/>
    </location>
</feature>
<dbReference type="Pfam" id="PF00535">
    <property type="entry name" value="Glycos_transf_2"/>
    <property type="match status" value="1"/>
</dbReference>
<feature type="transmembrane region" description="Helical" evidence="4">
    <location>
        <begin position="291"/>
        <end position="317"/>
    </location>
</feature>
<evidence type="ECO:0000256" key="4">
    <source>
        <dbReference type="SAM" id="Phobius"/>
    </source>
</evidence>
<dbReference type="Gene3D" id="3.90.550.10">
    <property type="entry name" value="Spore Coat Polysaccharide Biosynthesis Protein SpsA, Chain A"/>
    <property type="match status" value="1"/>
</dbReference>
<protein>
    <submittedName>
        <fullName evidence="6">Poly-beta-1,6-N-acetyl-D-glucosamine synthase</fullName>
        <ecNumber evidence="6">2.4.1.-</ecNumber>
    </submittedName>
</protein>
<dbReference type="PANTHER" id="PTHR43630:SF1">
    <property type="entry name" value="POLY-BETA-1,6-N-ACETYL-D-GLUCOSAMINE SYNTHASE"/>
    <property type="match status" value="1"/>
</dbReference>
<dbReference type="Proteomes" id="UP000269542">
    <property type="component" value="Chromosome"/>
</dbReference>
<keyword evidence="4" id="KW-0812">Transmembrane</keyword>
<dbReference type="GO" id="GO:0016757">
    <property type="term" value="F:glycosyltransferase activity"/>
    <property type="evidence" value="ECO:0007669"/>
    <property type="project" value="UniProtKB-KW"/>
</dbReference>
<dbReference type="PANTHER" id="PTHR43630">
    <property type="entry name" value="POLY-BETA-1,6-N-ACETYL-D-GLUCOSAMINE SYNTHASE"/>
    <property type="match status" value="1"/>
</dbReference>
<evidence type="ECO:0000259" key="5">
    <source>
        <dbReference type="Pfam" id="PF00535"/>
    </source>
</evidence>
<evidence type="ECO:0000313" key="6">
    <source>
        <dbReference type="EMBL" id="VEI13003.1"/>
    </source>
</evidence>
<evidence type="ECO:0000313" key="7">
    <source>
        <dbReference type="Proteomes" id="UP000269542"/>
    </source>
</evidence>
<feature type="transmembrane region" description="Helical" evidence="4">
    <location>
        <begin position="355"/>
        <end position="381"/>
    </location>
</feature>
<dbReference type="RefSeq" id="WP_126416164.1">
    <property type="nucleotide sequence ID" value="NZ_LR134476.1"/>
</dbReference>
<keyword evidence="7" id="KW-1185">Reference proteome</keyword>
<dbReference type="EC" id="2.4.1.-" evidence="6"/>
<keyword evidence="4" id="KW-1133">Transmembrane helix</keyword>
<dbReference type="SUPFAM" id="SSF53448">
    <property type="entry name" value="Nucleotide-diphospho-sugar transferases"/>
    <property type="match status" value="1"/>
</dbReference>
<keyword evidence="3 6" id="KW-0808">Transferase</keyword>
<keyword evidence="4" id="KW-0472">Membrane</keyword>
<feature type="transmembrane region" description="Helical" evidence="4">
    <location>
        <begin position="329"/>
        <end position="348"/>
    </location>
</feature>
<comment type="similarity">
    <text evidence="1">Belongs to the glycosyltransferase 2 family.</text>
</comment>